<dbReference type="NCBIfam" id="TIGR00119">
    <property type="entry name" value="acolac_sm"/>
    <property type="match status" value="1"/>
</dbReference>
<evidence type="ECO:0000256" key="1">
    <source>
        <dbReference type="ARBA" id="ARBA00004974"/>
    </source>
</evidence>
<sequence length="81" mass="9002">MMQTYTIKVLVNDQPGVLHRVTGLFSRRGFNIDSMTVGASEEVGLSRMTIVSSGDEWVIDQIEKQMNKLIDVIELTVESGS</sequence>
<keyword evidence="11" id="KW-1185">Reference proteome</keyword>
<gene>
    <name evidence="10" type="primary">ilvN</name>
    <name evidence="10" type="ORF">H8B09_27540</name>
</gene>
<comment type="subunit">
    <text evidence="4 8">Dimer of large and small chains.</text>
</comment>
<evidence type="ECO:0000259" key="9">
    <source>
        <dbReference type="PROSITE" id="PS51671"/>
    </source>
</evidence>
<comment type="pathway">
    <text evidence="2 8">Amino-acid biosynthesis; L-valine biosynthesis; L-valine from pyruvate: step 1/4.</text>
</comment>
<evidence type="ECO:0000256" key="8">
    <source>
        <dbReference type="RuleBase" id="RU368092"/>
    </source>
</evidence>
<feature type="domain" description="ACT" evidence="9">
    <location>
        <begin position="6"/>
        <end position="80"/>
    </location>
</feature>
<dbReference type="EMBL" id="JACXZA010000009">
    <property type="protein sequence ID" value="MBD3922537.1"/>
    <property type="molecule type" value="Genomic_DNA"/>
</dbReference>
<comment type="similarity">
    <text evidence="3 8">Belongs to the acetolactate synthase small subunit family.</text>
</comment>
<evidence type="ECO:0000256" key="3">
    <source>
        <dbReference type="ARBA" id="ARBA00006341"/>
    </source>
</evidence>
<dbReference type="InterPro" id="IPR045865">
    <property type="entry name" value="ACT-like_dom_sf"/>
</dbReference>
<comment type="catalytic activity">
    <reaction evidence="7 8">
        <text>2 pyruvate + H(+) = (2S)-2-acetolactate + CO2</text>
        <dbReference type="Rhea" id="RHEA:25249"/>
        <dbReference type="ChEBI" id="CHEBI:15361"/>
        <dbReference type="ChEBI" id="CHEBI:15378"/>
        <dbReference type="ChEBI" id="CHEBI:16526"/>
        <dbReference type="ChEBI" id="CHEBI:58476"/>
        <dbReference type="EC" id="2.2.1.6"/>
    </reaction>
</comment>
<dbReference type="GO" id="GO:0003984">
    <property type="term" value="F:acetolactate synthase activity"/>
    <property type="evidence" value="ECO:0007669"/>
    <property type="project" value="UniProtKB-EC"/>
</dbReference>
<proteinExistence type="inferred from homology"/>
<evidence type="ECO:0000313" key="11">
    <source>
        <dbReference type="Proteomes" id="UP000609346"/>
    </source>
</evidence>
<keyword evidence="8 10" id="KW-0808">Transferase</keyword>
<evidence type="ECO:0000256" key="5">
    <source>
        <dbReference type="ARBA" id="ARBA00022605"/>
    </source>
</evidence>
<evidence type="ECO:0000313" key="10">
    <source>
        <dbReference type="EMBL" id="MBD3922537.1"/>
    </source>
</evidence>
<evidence type="ECO:0000256" key="2">
    <source>
        <dbReference type="ARBA" id="ARBA00005025"/>
    </source>
</evidence>
<dbReference type="InterPro" id="IPR002912">
    <property type="entry name" value="ACT_dom"/>
</dbReference>
<dbReference type="Proteomes" id="UP000609346">
    <property type="component" value="Unassembled WGS sequence"/>
</dbReference>
<dbReference type="PANTHER" id="PTHR30239">
    <property type="entry name" value="ACETOLACTATE SYNTHASE SMALL SUBUNIT"/>
    <property type="match status" value="1"/>
</dbReference>
<evidence type="ECO:0000256" key="4">
    <source>
        <dbReference type="ARBA" id="ARBA00011744"/>
    </source>
</evidence>
<accession>A0ABR8N524</accession>
<dbReference type="InterPro" id="IPR054480">
    <property type="entry name" value="AHAS_small-like_ACT"/>
</dbReference>
<dbReference type="PROSITE" id="PS51671">
    <property type="entry name" value="ACT"/>
    <property type="match status" value="1"/>
</dbReference>
<evidence type="ECO:0000256" key="7">
    <source>
        <dbReference type="ARBA" id="ARBA00048670"/>
    </source>
</evidence>
<name>A0ABR8N524_9BACL</name>
<dbReference type="PANTHER" id="PTHR30239:SF0">
    <property type="entry name" value="ACETOLACTATE SYNTHASE SMALL SUBUNIT 1, CHLOROPLASTIC"/>
    <property type="match status" value="1"/>
</dbReference>
<evidence type="ECO:0000256" key="6">
    <source>
        <dbReference type="ARBA" id="ARBA00023304"/>
    </source>
</evidence>
<dbReference type="Pfam" id="PF22629">
    <property type="entry name" value="ACT_AHAS_ss"/>
    <property type="match status" value="1"/>
</dbReference>
<organism evidence="10 11">
    <name type="scientific">Paenibacillus terricola</name>
    <dbReference type="NCBI Taxonomy" id="2763503"/>
    <lineage>
        <taxon>Bacteria</taxon>
        <taxon>Bacillati</taxon>
        <taxon>Bacillota</taxon>
        <taxon>Bacilli</taxon>
        <taxon>Bacillales</taxon>
        <taxon>Paenibacillaceae</taxon>
        <taxon>Paenibacillus</taxon>
    </lineage>
</organism>
<dbReference type="Gene3D" id="3.30.70.260">
    <property type="match status" value="1"/>
</dbReference>
<dbReference type="EC" id="2.2.1.6" evidence="8"/>
<comment type="function">
    <text evidence="8">Catalyzes the conversion of 2 pyruvate molecules into acetolactate in the first common step of the biosynthetic pathway of the branched-amino acids such as leucine, isoleucine, and valine.</text>
</comment>
<comment type="pathway">
    <text evidence="1 8">Amino-acid biosynthesis; L-isoleucine biosynthesis; L-isoleucine from 2-oxobutanoate: step 1/4.</text>
</comment>
<dbReference type="CDD" id="cd04878">
    <property type="entry name" value="ACT_AHAS"/>
    <property type="match status" value="1"/>
</dbReference>
<comment type="caution">
    <text evidence="10">The sequence shown here is derived from an EMBL/GenBank/DDBJ whole genome shotgun (WGS) entry which is preliminary data.</text>
</comment>
<dbReference type="InterPro" id="IPR039557">
    <property type="entry name" value="AHAS_ACT"/>
</dbReference>
<dbReference type="InterPro" id="IPR004789">
    <property type="entry name" value="Acetalactate_synth_ssu"/>
</dbReference>
<protein>
    <recommendedName>
        <fullName evidence="8">Acetolactate synthase small subunit</fullName>
        <shortName evidence="8">AHAS</shortName>
        <shortName evidence="8">ALS</shortName>
        <ecNumber evidence="8">2.2.1.6</ecNumber>
    </recommendedName>
    <alternativeName>
        <fullName evidence="8">Acetohydroxy-acid synthase small subunit</fullName>
    </alternativeName>
</protein>
<reference evidence="10 11" key="1">
    <citation type="submission" date="2020-09" db="EMBL/GenBank/DDBJ databases">
        <title>Paenibacillus sp. strain PR3 16S rRNA gene Genome sequencing and assembly.</title>
        <authorList>
            <person name="Kim J."/>
        </authorList>
    </citation>
    <scope>NUCLEOTIDE SEQUENCE [LARGE SCALE GENOMIC DNA]</scope>
    <source>
        <strain evidence="10 11">PR3</strain>
    </source>
</reference>
<dbReference type="SUPFAM" id="SSF55021">
    <property type="entry name" value="ACT-like"/>
    <property type="match status" value="1"/>
</dbReference>
<keyword evidence="5 8" id="KW-0028">Amino-acid biosynthesis</keyword>
<keyword evidence="6 8" id="KW-0100">Branched-chain amino acid biosynthesis</keyword>